<dbReference type="InterPro" id="IPR025202">
    <property type="entry name" value="PLD-like_dom"/>
</dbReference>
<dbReference type="SUPFAM" id="SSF56024">
    <property type="entry name" value="Phospholipase D/nuclease"/>
    <property type="match status" value="1"/>
</dbReference>
<comment type="caution">
    <text evidence="3">The sequence shown here is derived from an EMBL/GenBank/DDBJ whole genome shotgun (WGS) entry which is preliminary data.</text>
</comment>
<dbReference type="Gene3D" id="3.40.50.300">
    <property type="entry name" value="P-loop containing nucleotide triphosphate hydrolases"/>
    <property type="match status" value="2"/>
</dbReference>
<dbReference type="Pfam" id="PF00717">
    <property type="entry name" value="Peptidase_S24"/>
    <property type="match status" value="1"/>
</dbReference>
<dbReference type="InterPro" id="IPR001650">
    <property type="entry name" value="Helicase_C-like"/>
</dbReference>
<dbReference type="Gene3D" id="2.10.109.10">
    <property type="entry name" value="Umud Fragment, subunit A"/>
    <property type="match status" value="1"/>
</dbReference>
<dbReference type="PANTHER" id="PTHR47962">
    <property type="entry name" value="ATP-DEPENDENT HELICASE LHR-RELATED-RELATED"/>
    <property type="match status" value="1"/>
</dbReference>
<dbReference type="Pfam" id="PF13091">
    <property type="entry name" value="PLDc_2"/>
    <property type="match status" value="1"/>
</dbReference>
<proteinExistence type="predicted"/>
<dbReference type="Pfam" id="PF04851">
    <property type="entry name" value="ResIII"/>
    <property type="match status" value="1"/>
</dbReference>
<keyword evidence="4" id="KW-1185">Reference proteome</keyword>
<gene>
    <name evidence="3" type="ORF">SHD_3238</name>
</gene>
<dbReference type="PROSITE" id="PS51194">
    <property type="entry name" value="HELICASE_CTER"/>
    <property type="match status" value="1"/>
</dbReference>
<dbReference type="RefSeq" id="WP_023268157.1">
    <property type="nucleotide sequence ID" value="NZ_AXZL01000073.1"/>
</dbReference>
<dbReference type="PROSITE" id="PS51192">
    <property type="entry name" value="HELICASE_ATP_BIND_1"/>
    <property type="match status" value="1"/>
</dbReference>
<dbReference type="CDD" id="cd18799">
    <property type="entry name" value="SF2_C_EcoAI-like"/>
    <property type="match status" value="1"/>
</dbReference>
<dbReference type="InterPro" id="IPR036286">
    <property type="entry name" value="LexA/Signal_pep-like_sf"/>
</dbReference>
<reference evidence="3 4" key="1">
    <citation type="journal article" date="2013" name="Genome Announc.">
        <title>Draft Genome Sequence of Shewanella decolorationis S12, a Dye-Degrading Bacterium Isolated from a Wastewater Treatment Plant.</title>
        <authorList>
            <person name="Xu M."/>
            <person name="Fang Y."/>
            <person name="Liu J."/>
            <person name="Chen X."/>
            <person name="Sun G."/>
            <person name="Guo J."/>
            <person name="Hua Z."/>
            <person name="Tu Q."/>
            <person name="Wu L."/>
            <person name="Zhou J."/>
            <person name="Liu X."/>
        </authorList>
    </citation>
    <scope>NUCLEOTIDE SEQUENCE [LARGE SCALE GENOMIC DNA]</scope>
    <source>
        <strain evidence="3 4">S12</strain>
    </source>
</reference>
<dbReference type="SMART" id="SM00490">
    <property type="entry name" value="HELICc"/>
    <property type="match status" value="1"/>
</dbReference>
<dbReference type="SMART" id="SM00487">
    <property type="entry name" value="DEXDc"/>
    <property type="match status" value="1"/>
</dbReference>
<dbReference type="InterPro" id="IPR027417">
    <property type="entry name" value="P-loop_NTPase"/>
</dbReference>
<feature type="domain" description="Helicase C-terminal" evidence="2">
    <location>
        <begin position="423"/>
        <end position="584"/>
    </location>
</feature>
<dbReference type="InterPro" id="IPR006935">
    <property type="entry name" value="Helicase/UvrB_N"/>
</dbReference>
<dbReference type="SUPFAM" id="SSF51306">
    <property type="entry name" value="LexA/Signal peptidase"/>
    <property type="match status" value="1"/>
</dbReference>
<evidence type="ECO:0000313" key="3">
    <source>
        <dbReference type="EMBL" id="ESE40109.1"/>
    </source>
</evidence>
<dbReference type="SUPFAM" id="SSF52540">
    <property type="entry name" value="P-loop containing nucleoside triphosphate hydrolases"/>
    <property type="match status" value="1"/>
</dbReference>
<dbReference type="InterPro" id="IPR015927">
    <property type="entry name" value="Peptidase_S24_S26A/B/C"/>
</dbReference>
<evidence type="ECO:0000259" key="2">
    <source>
        <dbReference type="PROSITE" id="PS51194"/>
    </source>
</evidence>
<organism evidence="3 4">
    <name type="scientific">Shewanella decolorationis S12</name>
    <dbReference type="NCBI Taxonomy" id="1353536"/>
    <lineage>
        <taxon>Bacteria</taxon>
        <taxon>Pseudomonadati</taxon>
        <taxon>Pseudomonadota</taxon>
        <taxon>Gammaproteobacteria</taxon>
        <taxon>Alteromonadales</taxon>
        <taxon>Shewanellaceae</taxon>
        <taxon>Shewanella</taxon>
    </lineage>
</organism>
<dbReference type="Gene3D" id="3.30.870.10">
    <property type="entry name" value="Endonuclease Chain A"/>
    <property type="match status" value="1"/>
</dbReference>
<dbReference type="Proteomes" id="UP000017548">
    <property type="component" value="Unassembled WGS sequence"/>
</dbReference>
<dbReference type="CDD" id="cd18032">
    <property type="entry name" value="DEXHc_RE_I_III_res"/>
    <property type="match status" value="1"/>
</dbReference>
<protein>
    <submittedName>
        <fullName evidence="3">Type iii restriction res subunit</fullName>
    </submittedName>
</protein>
<sequence>MIEQQTSLYSGKKLSYGGANDPLLPRLIQAINHASEIEISVSFIQPSGLDLLFDPLLDALQSGASLKLLTSDYLSITHPVALRRLMLLAERGAKCKIFVCGHQSFHMKSYIFIRSEQDEIIEGCAWIGSNNISKTALLHSHEWALRHDFELPLTSPAALEFAHIRKQFEAIFNHNQSQSLTHEWIDSYLGRYQHTKQQRSIAAVSLYEEQEHIEPPTPNAVQMEALAALKASREQGFTRGLVVLATGMGKTWLAAFDTLQTEAKKVLFVAHREEILIQAEKTFNQLVPEVKTGSYNGLNQDRNADYLFASVATLGKQQHLQHFAADHFDYIVVDEFHHAAAKSYRQLLAYFRPQFLLGLTATPERSDQADILSLCDNNLVFERNLVHGIDGKLLVPFDYHGIYDQAVNYQDIPWRNGKFDPDALDNALATQRRAAHVLHHWQQSKQTRTLAFCVSKKHADFMAKYFTNKGINAIAVYSDSKVRRNQALQWLAQGRIEVIFSVDLFNEGTDLPAIDTILMIRPTESKILFLQQLGRGLRLSHQTQKQKLVVLDFIGNHESFLNRPTTLYNLGSLREVLKNLNQVNALPKGCHVNFDLELIEFWQSLVKRLRFSVQEEYQQLANQLAHRPTASEFYHHGIEMNKVRQQAQSWFHLVASQEAEPRFSDMVTRYGDFLLHGVETTTMTKSFKAILLEALLELDGLRNPPTLAALAERSHAVFCRRPDLMAQELTQAAKQFKAQDKGWLTYWKDNPIKAFTKANSKTPPWFQIDAMQRFVATFAIDEADIELLHDWVQELVDLRLAQYVQRPQQKATVNTSNASTNNTKNTNTAAKPLAQVLPFESTPSTEGTLLPFYPELKIACGHFKHGSAQNAEHYCVPAGYGLLDPKRHFVAPASGNSMNGGKNPIQDGDLLLLEWVTPESAGSISNLTMAIETQDDTGDNQYLLRVVRKTASNQYELHAQNPAYQTMLATDSMKTFARLKAVLERQN</sequence>
<dbReference type="InterPro" id="IPR014001">
    <property type="entry name" value="Helicase_ATP-bd"/>
</dbReference>
<dbReference type="PANTHER" id="PTHR47962:SF4">
    <property type="entry name" value="HELICASE"/>
    <property type="match status" value="1"/>
</dbReference>
<evidence type="ECO:0000313" key="4">
    <source>
        <dbReference type="Proteomes" id="UP000017548"/>
    </source>
</evidence>
<evidence type="ECO:0000259" key="1">
    <source>
        <dbReference type="PROSITE" id="PS51192"/>
    </source>
</evidence>
<dbReference type="EMBL" id="AXZL01000073">
    <property type="protein sequence ID" value="ESE40109.1"/>
    <property type="molecule type" value="Genomic_DNA"/>
</dbReference>
<accession>A0ABN0PJD1</accession>
<feature type="domain" description="Helicase ATP-binding" evidence="1">
    <location>
        <begin position="231"/>
        <end position="381"/>
    </location>
</feature>
<dbReference type="InterPro" id="IPR052511">
    <property type="entry name" value="ATP-dep_Helicase"/>
</dbReference>
<name>A0ABN0PJD1_9GAMM</name>
<dbReference type="Pfam" id="PF00271">
    <property type="entry name" value="Helicase_C"/>
    <property type="match status" value="1"/>
</dbReference>